<dbReference type="Proteomes" id="UP000581688">
    <property type="component" value="Unassembled WGS sequence"/>
</dbReference>
<gene>
    <name evidence="2" type="ORF">HNQ94_002766</name>
</gene>
<evidence type="ECO:0000313" key="2">
    <source>
        <dbReference type="EMBL" id="MBB6454291.1"/>
    </source>
</evidence>
<reference evidence="2 3" key="1">
    <citation type="submission" date="2020-08" db="EMBL/GenBank/DDBJ databases">
        <title>Genomic Encyclopedia of Type Strains, Phase IV (KMG-IV): sequencing the most valuable type-strain genomes for metagenomic binning, comparative biology and taxonomic classification.</title>
        <authorList>
            <person name="Goeker M."/>
        </authorList>
    </citation>
    <scope>NUCLEOTIDE SEQUENCE [LARGE SCALE GENOMIC DNA]</scope>
    <source>
        <strain evidence="2 3">DSM 19612</strain>
    </source>
</reference>
<name>A0A841Q796_9BACI</name>
<accession>A0A841Q796</accession>
<protein>
    <submittedName>
        <fullName evidence="2">Regulator of sigma D</fullName>
    </submittedName>
</protein>
<proteinExistence type="predicted"/>
<evidence type="ECO:0000313" key="3">
    <source>
        <dbReference type="Proteomes" id="UP000581688"/>
    </source>
</evidence>
<dbReference type="CDD" id="cd00118">
    <property type="entry name" value="LysM"/>
    <property type="match status" value="1"/>
</dbReference>
<dbReference type="RefSeq" id="WP_174494646.1">
    <property type="nucleotide sequence ID" value="NZ_CADDWK010000001.1"/>
</dbReference>
<sequence length="125" mass="14353">MKLYTKLLLFFFLILFVKSIISDLTVGTAVQASPPTKEEHVEKNDHVQKDVSQSELDPLEEEIKPYEVVIRKIQGGDTVLSIAEELNTKISSIQTLLDDFKDLNPNTDPHQIKIDETYFFPVYKQ</sequence>
<comment type="caution">
    <text evidence="2">The sequence shown here is derived from an EMBL/GenBank/DDBJ whole genome shotgun (WGS) entry which is preliminary data.</text>
</comment>
<feature type="region of interest" description="Disordered" evidence="1">
    <location>
        <begin position="32"/>
        <end position="58"/>
    </location>
</feature>
<keyword evidence="3" id="KW-1185">Reference proteome</keyword>
<dbReference type="InterPro" id="IPR018392">
    <property type="entry name" value="LysM"/>
</dbReference>
<dbReference type="AlphaFoldDB" id="A0A841Q796"/>
<dbReference type="EMBL" id="JACHGH010000008">
    <property type="protein sequence ID" value="MBB6454291.1"/>
    <property type="molecule type" value="Genomic_DNA"/>
</dbReference>
<feature type="compositionally biased region" description="Basic and acidic residues" evidence="1">
    <location>
        <begin position="36"/>
        <end position="49"/>
    </location>
</feature>
<organism evidence="2 3">
    <name type="scientific">Salirhabdus euzebyi</name>
    <dbReference type="NCBI Taxonomy" id="394506"/>
    <lineage>
        <taxon>Bacteria</taxon>
        <taxon>Bacillati</taxon>
        <taxon>Bacillota</taxon>
        <taxon>Bacilli</taxon>
        <taxon>Bacillales</taxon>
        <taxon>Bacillaceae</taxon>
        <taxon>Salirhabdus</taxon>
    </lineage>
</organism>
<evidence type="ECO:0000256" key="1">
    <source>
        <dbReference type="SAM" id="MobiDB-lite"/>
    </source>
</evidence>